<evidence type="ECO:0000256" key="1">
    <source>
        <dbReference type="SAM" id="MobiDB-lite"/>
    </source>
</evidence>
<feature type="transmembrane region" description="Helical" evidence="2">
    <location>
        <begin position="49"/>
        <end position="70"/>
    </location>
</feature>
<feature type="transmembrane region" description="Helical" evidence="2">
    <location>
        <begin position="108"/>
        <end position="129"/>
    </location>
</feature>
<feature type="region of interest" description="Disordered" evidence="1">
    <location>
        <begin position="78"/>
        <end position="111"/>
    </location>
</feature>
<organism evidence="3 4">
    <name type="scientific">Melanomma pulvis-pyrius CBS 109.77</name>
    <dbReference type="NCBI Taxonomy" id="1314802"/>
    <lineage>
        <taxon>Eukaryota</taxon>
        <taxon>Fungi</taxon>
        <taxon>Dikarya</taxon>
        <taxon>Ascomycota</taxon>
        <taxon>Pezizomycotina</taxon>
        <taxon>Dothideomycetes</taxon>
        <taxon>Pleosporomycetidae</taxon>
        <taxon>Pleosporales</taxon>
        <taxon>Melanommataceae</taxon>
        <taxon>Melanomma</taxon>
    </lineage>
</organism>
<feature type="region of interest" description="Disordered" evidence="1">
    <location>
        <begin position="19"/>
        <end position="41"/>
    </location>
</feature>
<proteinExistence type="predicted"/>
<keyword evidence="2" id="KW-0472">Membrane</keyword>
<keyword evidence="2" id="KW-1133">Transmembrane helix</keyword>
<name>A0A6A6XSK9_9PLEO</name>
<accession>A0A6A6XSK9</accession>
<sequence length="225" mass="24271">MPHRPWYINLNYPETQSATHLPVHTTKRLSRKLTPPTQHTPTMSRRSTAICILICLLICFLSAMLVYYAVMDLSPPAPTSTARPPATLNLHAHGNNPSKPAQDQGPPLAPATAVPTVAASYVALVTRYIPDPRQRGKATEAADREAPLFTKQTLFAPAPTPFLVPSQPSDREERAGTAVVVDHEDSAVTLKTLVTRGNPASGSLSAVPSRIARLGAEEQTGMIEE</sequence>
<evidence type="ECO:0000313" key="4">
    <source>
        <dbReference type="Proteomes" id="UP000799757"/>
    </source>
</evidence>
<dbReference type="EMBL" id="MU001781">
    <property type="protein sequence ID" value="KAF2798567.1"/>
    <property type="molecule type" value="Genomic_DNA"/>
</dbReference>
<evidence type="ECO:0000313" key="3">
    <source>
        <dbReference type="EMBL" id="KAF2798567.1"/>
    </source>
</evidence>
<protein>
    <recommendedName>
        <fullName evidence="5">Transmembrane protein</fullName>
    </recommendedName>
</protein>
<dbReference type="AlphaFoldDB" id="A0A6A6XSK9"/>
<dbReference type="Proteomes" id="UP000799757">
    <property type="component" value="Unassembled WGS sequence"/>
</dbReference>
<keyword evidence="4" id="KW-1185">Reference proteome</keyword>
<reference evidence="3" key="1">
    <citation type="journal article" date="2020" name="Stud. Mycol.">
        <title>101 Dothideomycetes genomes: a test case for predicting lifestyles and emergence of pathogens.</title>
        <authorList>
            <person name="Haridas S."/>
            <person name="Albert R."/>
            <person name="Binder M."/>
            <person name="Bloem J."/>
            <person name="Labutti K."/>
            <person name="Salamov A."/>
            <person name="Andreopoulos B."/>
            <person name="Baker S."/>
            <person name="Barry K."/>
            <person name="Bills G."/>
            <person name="Bluhm B."/>
            <person name="Cannon C."/>
            <person name="Castanera R."/>
            <person name="Culley D."/>
            <person name="Daum C."/>
            <person name="Ezra D."/>
            <person name="Gonzalez J."/>
            <person name="Henrissat B."/>
            <person name="Kuo A."/>
            <person name="Liang C."/>
            <person name="Lipzen A."/>
            <person name="Lutzoni F."/>
            <person name="Magnuson J."/>
            <person name="Mondo S."/>
            <person name="Nolan M."/>
            <person name="Ohm R."/>
            <person name="Pangilinan J."/>
            <person name="Park H.-J."/>
            <person name="Ramirez L."/>
            <person name="Alfaro M."/>
            <person name="Sun H."/>
            <person name="Tritt A."/>
            <person name="Yoshinaga Y."/>
            <person name="Zwiers L.-H."/>
            <person name="Turgeon B."/>
            <person name="Goodwin S."/>
            <person name="Spatafora J."/>
            <person name="Crous P."/>
            <person name="Grigoriev I."/>
        </authorList>
    </citation>
    <scope>NUCLEOTIDE SEQUENCE</scope>
    <source>
        <strain evidence="3">CBS 109.77</strain>
    </source>
</reference>
<gene>
    <name evidence="3" type="ORF">K505DRAFT_393645</name>
</gene>
<evidence type="ECO:0000256" key="2">
    <source>
        <dbReference type="SAM" id="Phobius"/>
    </source>
</evidence>
<keyword evidence="2" id="KW-0812">Transmembrane</keyword>
<evidence type="ECO:0008006" key="5">
    <source>
        <dbReference type="Google" id="ProtNLM"/>
    </source>
</evidence>